<evidence type="ECO:0000313" key="2">
    <source>
        <dbReference type="EMBL" id="KAF6808624.1"/>
    </source>
</evidence>
<protein>
    <submittedName>
        <fullName evidence="2">Uncharacterized protein</fullName>
    </submittedName>
</protein>
<feature type="region of interest" description="Disordered" evidence="1">
    <location>
        <begin position="237"/>
        <end position="268"/>
    </location>
</feature>
<dbReference type="Proteomes" id="UP000654918">
    <property type="component" value="Unassembled WGS sequence"/>
</dbReference>
<sequence length="268" mass="30473">MRHISWICKRGADEDDDAGEGQRWPFKVLDRIPIEGIDATQRELLRRRQRTHKHMTEAEKWNEIYLILFPDANPTCLPSAYYEYTESSTVADKSPETEFAPYEQFLRRELPSQVQRQLELRIEERLNPIEESLRSELVGIIRDTQIHLFNTYRSMRSSTTDTVAAETGANADTDAEGADSGNMNAREEPRPVNVPDVEDSLQRFYQPPLTDESWSFNAFDGLLFDFSEMPPGSVDLDSGYWSVLPANTDKKSEGEDSLGSAGLESGQS</sequence>
<evidence type="ECO:0000256" key="1">
    <source>
        <dbReference type="SAM" id="MobiDB-lite"/>
    </source>
</evidence>
<feature type="region of interest" description="Disordered" evidence="1">
    <location>
        <begin position="160"/>
        <end position="194"/>
    </location>
</feature>
<dbReference type="PANTHER" id="PTHR38166:SF1">
    <property type="entry name" value="C2H2-TYPE DOMAIN-CONTAINING PROTEIN"/>
    <property type="match status" value="1"/>
</dbReference>
<reference evidence="2" key="1">
    <citation type="journal article" date="2020" name="Phytopathology">
        <title>Genome Sequence Resources of Colletotrichum truncatum, C. plurivorum, C. musicola, and C. sojae: Four Species Pathogenic to Soybean (Glycine max).</title>
        <authorList>
            <person name="Rogerio F."/>
            <person name="Boufleur T.R."/>
            <person name="Ciampi-Guillardi M."/>
            <person name="Sukno S.A."/>
            <person name="Thon M.R."/>
            <person name="Massola Junior N.S."/>
            <person name="Baroncelli R."/>
        </authorList>
    </citation>
    <scope>NUCLEOTIDE SEQUENCE</scope>
    <source>
        <strain evidence="2">LFN00145</strain>
    </source>
</reference>
<dbReference type="AlphaFoldDB" id="A0A8H6MTN1"/>
<keyword evidence="3" id="KW-1185">Reference proteome</keyword>
<proteinExistence type="predicted"/>
<organism evidence="2 3">
    <name type="scientific">Colletotrichum plurivorum</name>
    <dbReference type="NCBI Taxonomy" id="2175906"/>
    <lineage>
        <taxon>Eukaryota</taxon>
        <taxon>Fungi</taxon>
        <taxon>Dikarya</taxon>
        <taxon>Ascomycota</taxon>
        <taxon>Pezizomycotina</taxon>
        <taxon>Sordariomycetes</taxon>
        <taxon>Hypocreomycetidae</taxon>
        <taxon>Glomerellales</taxon>
        <taxon>Glomerellaceae</taxon>
        <taxon>Colletotrichum</taxon>
        <taxon>Colletotrichum orchidearum species complex</taxon>
    </lineage>
</organism>
<dbReference type="PANTHER" id="PTHR38166">
    <property type="entry name" value="C2H2-TYPE DOMAIN-CONTAINING PROTEIN-RELATED"/>
    <property type="match status" value="1"/>
</dbReference>
<evidence type="ECO:0000313" key="3">
    <source>
        <dbReference type="Proteomes" id="UP000654918"/>
    </source>
</evidence>
<gene>
    <name evidence="2" type="ORF">CPLU01_15641</name>
</gene>
<accession>A0A8H6MTN1</accession>
<name>A0A8H6MTN1_9PEZI</name>
<comment type="caution">
    <text evidence="2">The sequence shown here is derived from an EMBL/GenBank/DDBJ whole genome shotgun (WGS) entry which is preliminary data.</text>
</comment>
<dbReference type="EMBL" id="WIGO01000571">
    <property type="protein sequence ID" value="KAF6808624.1"/>
    <property type="molecule type" value="Genomic_DNA"/>
</dbReference>